<comment type="caution">
    <text evidence="22">The sequence shown here is derived from an EMBL/GenBank/DDBJ whole genome shotgun (WGS) entry which is preliminary data.</text>
</comment>
<evidence type="ECO:0000256" key="8">
    <source>
        <dbReference type="ARBA" id="ARBA00022723"/>
    </source>
</evidence>
<evidence type="ECO:0000256" key="7">
    <source>
        <dbReference type="ARBA" id="ARBA00022692"/>
    </source>
</evidence>
<comment type="pathway">
    <text evidence="4">Protein modification; protein ubiquitination.</text>
</comment>
<dbReference type="Proteomes" id="UP000736164">
    <property type="component" value="Unassembled WGS sequence"/>
</dbReference>
<keyword evidence="6" id="KW-0808">Transferase</keyword>
<name>A0A8J7TC83_ATRSP</name>
<dbReference type="GO" id="GO:0008270">
    <property type="term" value="F:zinc ion binding"/>
    <property type="evidence" value="ECO:0007669"/>
    <property type="project" value="UniProtKB-KW"/>
</dbReference>
<evidence type="ECO:0000256" key="15">
    <source>
        <dbReference type="ARBA" id="ARBA00023136"/>
    </source>
</evidence>
<dbReference type="InterPro" id="IPR013083">
    <property type="entry name" value="Znf_RING/FYVE/PHD"/>
</dbReference>
<evidence type="ECO:0000256" key="2">
    <source>
        <dbReference type="ARBA" id="ARBA00004352"/>
    </source>
</evidence>
<keyword evidence="12" id="KW-0833">Ubl conjugation pathway</keyword>
<evidence type="ECO:0000256" key="18">
    <source>
        <dbReference type="PROSITE-ProRule" id="PRU00175"/>
    </source>
</evidence>
<keyword evidence="8" id="KW-0479">Metal-binding</keyword>
<protein>
    <recommendedName>
        <fullName evidence="5">RING-type E3 ubiquitin transferase</fullName>
        <ecNumber evidence="5">2.3.2.27</ecNumber>
    </recommendedName>
</protein>
<feature type="non-terminal residue" evidence="22">
    <location>
        <position position="849"/>
    </location>
</feature>
<evidence type="ECO:0000256" key="3">
    <source>
        <dbReference type="ARBA" id="ARBA00004530"/>
    </source>
</evidence>
<evidence type="ECO:0000256" key="9">
    <source>
        <dbReference type="ARBA" id="ARBA00022729"/>
    </source>
</evidence>
<dbReference type="EC" id="2.3.2.27" evidence="5"/>
<keyword evidence="16" id="KW-0325">Glycoprotein</keyword>
<feature type="transmembrane region" description="Helical" evidence="20">
    <location>
        <begin position="609"/>
        <end position="634"/>
    </location>
</feature>
<comment type="subcellular location">
    <subcellularLocation>
        <location evidence="3">Endosome membrane</location>
        <topology evidence="3">Single-pass type I membrane protein</topology>
    </subcellularLocation>
    <subcellularLocation>
        <location evidence="2">Lysosome membrane</location>
        <topology evidence="2">Single-pass type I membrane protein</topology>
    </subcellularLocation>
</comment>
<dbReference type="GO" id="GO:0010008">
    <property type="term" value="C:endosome membrane"/>
    <property type="evidence" value="ECO:0007669"/>
    <property type="project" value="UniProtKB-SubCell"/>
</dbReference>
<evidence type="ECO:0000256" key="17">
    <source>
        <dbReference type="ARBA" id="ARBA00023228"/>
    </source>
</evidence>
<comment type="catalytic activity">
    <reaction evidence="1">
        <text>S-ubiquitinyl-[E2 ubiquitin-conjugating enzyme]-L-cysteine + [acceptor protein]-L-lysine = [E2 ubiquitin-conjugating enzyme]-L-cysteine + N(6)-ubiquitinyl-[acceptor protein]-L-lysine.</text>
        <dbReference type="EC" id="2.3.2.27"/>
    </reaction>
</comment>
<dbReference type="AlphaFoldDB" id="A0A8J7TC83"/>
<feature type="compositionally biased region" description="Low complexity" evidence="19">
    <location>
        <begin position="763"/>
        <end position="775"/>
    </location>
</feature>
<keyword evidence="15 20" id="KW-0472">Membrane</keyword>
<keyword evidence="14 20" id="KW-1133">Transmembrane helix</keyword>
<dbReference type="SMART" id="SM00184">
    <property type="entry name" value="RING"/>
    <property type="match status" value="1"/>
</dbReference>
<proteinExistence type="predicted"/>
<dbReference type="Gene3D" id="3.30.40.10">
    <property type="entry name" value="Zinc/RING finger domain, C3HC4 (zinc finger)"/>
    <property type="match status" value="1"/>
</dbReference>
<evidence type="ECO:0000256" key="1">
    <source>
        <dbReference type="ARBA" id="ARBA00000900"/>
    </source>
</evidence>
<evidence type="ECO:0000313" key="22">
    <source>
        <dbReference type="EMBL" id="MBN3318397.1"/>
    </source>
</evidence>
<keyword evidence="23" id="KW-1185">Reference proteome</keyword>
<feature type="compositionally biased region" description="Basic and acidic residues" evidence="19">
    <location>
        <begin position="819"/>
        <end position="837"/>
    </location>
</feature>
<dbReference type="FunFam" id="3.50.30.30:FF:000026">
    <property type="entry name" value="E3 ubiquitin-protein ligase RNF13"/>
    <property type="match status" value="1"/>
</dbReference>
<dbReference type="Pfam" id="PF13639">
    <property type="entry name" value="zf-RING_2"/>
    <property type="match status" value="1"/>
</dbReference>
<keyword evidence="17" id="KW-0458">Lysosome</keyword>
<feature type="non-terminal residue" evidence="22">
    <location>
        <position position="1"/>
    </location>
</feature>
<evidence type="ECO:0000256" key="16">
    <source>
        <dbReference type="ARBA" id="ARBA00023180"/>
    </source>
</evidence>
<evidence type="ECO:0000313" key="23">
    <source>
        <dbReference type="Proteomes" id="UP000736164"/>
    </source>
</evidence>
<keyword evidence="9" id="KW-0732">Signal</keyword>
<dbReference type="CDD" id="cd16796">
    <property type="entry name" value="RING-H2_RNF13"/>
    <property type="match status" value="1"/>
</dbReference>
<reference evidence="22" key="1">
    <citation type="journal article" date="2021" name="Cell">
        <title>Tracing the genetic footprints of vertebrate landing in non-teleost ray-finned fishes.</title>
        <authorList>
            <person name="Bi X."/>
            <person name="Wang K."/>
            <person name="Yang L."/>
            <person name="Pan H."/>
            <person name="Jiang H."/>
            <person name="Wei Q."/>
            <person name="Fang M."/>
            <person name="Yu H."/>
            <person name="Zhu C."/>
            <person name="Cai Y."/>
            <person name="He Y."/>
            <person name="Gan X."/>
            <person name="Zeng H."/>
            <person name="Yu D."/>
            <person name="Zhu Y."/>
            <person name="Jiang H."/>
            <person name="Qiu Q."/>
            <person name="Yang H."/>
            <person name="Zhang Y.E."/>
            <person name="Wang W."/>
            <person name="Zhu M."/>
            <person name="He S."/>
            <person name="Zhang G."/>
        </authorList>
    </citation>
    <scope>NUCLEOTIDE SEQUENCE</scope>
    <source>
        <strain evidence="22">Allg_001</strain>
    </source>
</reference>
<keyword evidence="11 18" id="KW-0863">Zinc-finger</keyword>
<keyword evidence="10" id="KW-0967">Endosome</keyword>
<feature type="region of interest" description="Disordered" evidence="19">
    <location>
        <begin position="796"/>
        <end position="849"/>
    </location>
</feature>
<dbReference type="PROSITE" id="PS50089">
    <property type="entry name" value="ZF_RING_2"/>
    <property type="match status" value="1"/>
</dbReference>
<dbReference type="GO" id="GO:0005765">
    <property type="term" value="C:lysosomal membrane"/>
    <property type="evidence" value="ECO:0007669"/>
    <property type="project" value="UniProtKB-SubCell"/>
</dbReference>
<evidence type="ECO:0000256" key="14">
    <source>
        <dbReference type="ARBA" id="ARBA00022989"/>
    </source>
</evidence>
<feature type="region of interest" description="Disordered" evidence="19">
    <location>
        <begin position="716"/>
        <end position="782"/>
    </location>
</feature>
<dbReference type="FunFam" id="3.30.40.10:FF:000099">
    <property type="entry name" value="E3 ubiquitin-protein ligase RNF167"/>
    <property type="match status" value="1"/>
</dbReference>
<dbReference type="PANTHER" id="PTHR47168">
    <property type="entry name" value="RING ZINC FINGER DOMAIN SUPERFAMILY PROTEIN-RELATED"/>
    <property type="match status" value="1"/>
</dbReference>
<dbReference type="InterPro" id="IPR051653">
    <property type="entry name" value="E3_ligase_sorting_rcpt"/>
</dbReference>
<evidence type="ECO:0000259" key="21">
    <source>
        <dbReference type="PROSITE" id="PS50089"/>
    </source>
</evidence>
<dbReference type="Gene3D" id="3.50.30.30">
    <property type="match status" value="1"/>
</dbReference>
<feature type="domain" description="RING-type" evidence="21">
    <location>
        <begin position="667"/>
        <end position="709"/>
    </location>
</feature>
<feature type="region of interest" description="Disordered" evidence="19">
    <location>
        <begin position="1"/>
        <end position="30"/>
    </location>
</feature>
<feature type="compositionally biased region" description="Basic and acidic residues" evidence="19">
    <location>
        <begin position="730"/>
        <end position="746"/>
    </location>
</feature>
<keyword evidence="22" id="KW-0436">Ligase</keyword>
<dbReference type="PANTHER" id="PTHR47168:SF1">
    <property type="entry name" value="OS02G0798600 PROTEIN"/>
    <property type="match status" value="1"/>
</dbReference>
<dbReference type="InterPro" id="IPR001841">
    <property type="entry name" value="Znf_RING"/>
</dbReference>
<dbReference type="GO" id="GO:0016874">
    <property type="term" value="F:ligase activity"/>
    <property type="evidence" value="ECO:0007669"/>
    <property type="project" value="UniProtKB-KW"/>
</dbReference>
<evidence type="ECO:0000256" key="13">
    <source>
        <dbReference type="ARBA" id="ARBA00022833"/>
    </source>
</evidence>
<dbReference type="InterPro" id="IPR044744">
    <property type="entry name" value="ZNRF4/RNF13/RNF167_PA"/>
</dbReference>
<keyword evidence="13" id="KW-0862">Zinc</keyword>
<gene>
    <name evidence="22" type="primary">Rnf167</name>
    <name evidence="22" type="ORF">GTO95_0008287</name>
</gene>
<evidence type="ECO:0000256" key="20">
    <source>
        <dbReference type="SAM" id="Phobius"/>
    </source>
</evidence>
<dbReference type="GO" id="GO:0061630">
    <property type="term" value="F:ubiquitin protein ligase activity"/>
    <property type="evidence" value="ECO:0007669"/>
    <property type="project" value="UniProtKB-EC"/>
</dbReference>
<accession>A0A8J7TC83</accession>
<organism evidence="22 23">
    <name type="scientific">Atractosteus spatula</name>
    <name type="common">Alligator gar</name>
    <name type="synonym">Lepisosteus spatula</name>
    <dbReference type="NCBI Taxonomy" id="7917"/>
    <lineage>
        <taxon>Eukaryota</taxon>
        <taxon>Metazoa</taxon>
        <taxon>Chordata</taxon>
        <taxon>Craniata</taxon>
        <taxon>Vertebrata</taxon>
        <taxon>Euteleostomi</taxon>
        <taxon>Actinopterygii</taxon>
        <taxon>Neopterygii</taxon>
        <taxon>Holostei</taxon>
        <taxon>Semionotiformes</taxon>
        <taxon>Lepisosteidae</taxon>
        <taxon>Atractosteus</taxon>
    </lineage>
</organism>
<evidence type="ECO:0000256" key="19">
    <source>
        <dbReference type="SAM" id="MobiDB-lite"/>
    </source>
</evidence>
<dbReference type="CDD" id="cd02123">
    <property type="entry name" value="PA_C_RZF_like"/>
    <property type="match status" value="1"/>
</dbReference>
<dbReference type="EMBL" id="JAAWVO010039663">
    <property type="protein sequence ID" value="MBN3318397.1"/>
    <property type="molecule type" value="Genomic_DNA"/>
</dbReference>
<feature type="region of interest" description="Disordered" evidence="19">
    <location>
        <begin position="344"/>
        <end position="409"/>
    </location>
</feature>
<evidence type="ECO:0000256" key="5">
    <source>
        <dbReference type="ARBA" id="ARBA00012483"/>
    </source>
</evidence>
<dbReference type="Pfam" id="PF02225">
    <property type="entry name" value="PA"/>
    <property type="match status" value="1"/>
</dbReference>
<sequence>MVPPGPPPPPAALHTGPPDSPPPAHWTGRSSSPLGHVCGLSERRRCALFKASGDRRWAGAGYVSREITGPPLLPAMTSPRVAFTTFSGINTRSVYAFRGVWINQYFREESRRLVKRPPLPSLVLIPGPRVCESSTAVVDSTRLGIPAGRAVHRARGAGGRSVLLYLQQLIISLKHATPAETDGAESYTGRPCKLPTHGHSRSEWKRGGAMSASGCWISARERGGVNADRSVYGSARGEGAENQDWEPPQVQEAGILCLLINEVCCHLEWICSRVPSGHSWESALMSPKLLGSSPARWFVSIQKDDGRSRTRVRLGKELGIQTACSGLSSDGGVIRAAVVASQSKSEPVKELRGPRLPRGTGHGEGETPGPGPAAVGLSFRPCEEEAGAASDQSGGAGGQWMSSSHGPQPRYRRVFSAQCRESALPLSQAAGCALPICCSVNCLSSIPPASGVNSQLQSRVQYHNNRSTMGFDDLPALFGNQLPKDGLAGVLVDAHPVNACMPIAPPPTHSSGNLSKYIVLIRRLDCNFDIKVLHAQQAGYSAAIVHNVNSNILLNMDYSDEEIVRQIEIPSVFTSETAAQRLRNTFIVACFLYRTYVLLKPEFSFPLSYYLIPFTGVVGIIILVMFVIMIVRCVQYRKRMRRNRLTKEQLKKIPVHKFKKGDEYDVCAICLDEYEEGDKLRILPCSHAYHCKCVDPWLTQTKKTCPVCKQRVTRRSPEYSDSESESEGEGGVRESEEGAADTERTPLLRASNPGSPVSPPGPHSTTTDPATSAPTFGSMARSSPLLAREDYFSCGRAEGVGFSGDDESEEESASLSCSCERDTARLIPADRSHRSLSEHGLPGKGPVDV</sequence>
<evidence type="ECO:0000256" key="10">
    <source>
        <dbReference type="ARBA" id="ARBA00022753"/>
    </source>
</evidence>
<evidence type="ECO:0000256" key="6">
    <source>
        <dbReference type="ARBA" id="ARBA00022679"/>
    </source>
</evidence>
<evidence type="ECO:0000256" key="12">
    <source>
        <dbReference type="ARBA" id="ARBA00022786"/>
    </source>
</evidence>
<keyword evidence="7 20" id="KW-0812">Transmembrane</keyword>
<evidence type="ECO:0000256" key="11">
    <source>
        <dbReference type="ARBA" id="ARBA00022771"/>
    </source>
</evidence>
<evidence type="ECO:0000256" key="4">
    <source>
        <dbReference type="ARBA" id="ARBA00004906"/>
    </source>
</evidence>
<dbReference type="InterPro" id="IPR003137">
    <property type="entry name" value="PA_domain"/>
</dbReference>
<feature type="compositionally biased region" description="Pro residues" evidence="19">
    <location>
        <begin position="1"/>
        <end position="11"/>
    </location>
</feature>
<dbReference type="SUPFAM" id="SSF57850">
    <property type="entry name" value="RING/U-box"/>
    <property type="match status" value="1"/>
</dbReference>